<comment type="caution">
    <text evidence="2">The sequence shown here is derived from an EMBL/GenBank/DDBJ whole genome shotgun (WGS) entry which is preliminary data.</text>
</comment>
<proteinExistence type="predicted"/>
<evidence type="ECO:0000256" key="1">
    <source>
        <dbReference type="SAM" id="MobiDB-lite"/>
    </source>
</evidence>
<dbReference type="Proteomes" id="UP000789572">
    <property type="component" value="Unassembled WGS sequence"/>
</dbReference>
<accession>A0A9N9GF02</accession>
<dbReference type="AlphaFoldDB" id="A0A9N9GF02"/>
<sequence length="121" mass="13616">MANVEEEALTKAEQTLKNAEQTLTKAEAQLEKDEATLTNFEGGEHGQKLTENQFHSSPRQKETRPWMINLENATIDQFKKAVISAAKPDLDLEGVAFNFAIDGGDQYCPRDDELFRTMLRG</sequence>
<name>A0A9N9GF02_9GLOM</name>
<keyword evidence="3" id="KW-1185">Reference proteome</keyword>
<dbReference type="EMBL" id="CAJVPJ010001763">
    <property type="protein sequence ID" value="CAG8602917.1"/>
    <property type="molecule type" value="Genomic_DNA"/>
</dbReference>
<feature type="non-terminal residue" evidence="2">
    <location>
        <position position="121"/>
    </location>
</feature>
<organism evidence="2 3">
    <name type="scientific">Paraglomus occultum</name>
    <dbReference type="NCBI Taxonomy" id="144539"/>
    <lineage>
        <taxon>Eukaryota</taxon>
        <taxon>Fungi</taxon>
        <taxon>Fungi incertae sedis</taxon>
        <taxon>Mucoromycota</taxon>
        <taxon>Glomeromycotina</taxon>
        <taxon>Glomeromycetes</taxon>
        <taxon>Paraglomerales</taxon>
        <taxon>Paraglomeraceae</taxon>
        <taxon>Paraglomus</taxon>
    </lineage>
</organism>
<evidence type="ECO:0000313" key="2">
    <source>
        <dbReference type="EMBL" id="CAG8602917.1"/>
    </source>
</evidence>
<reference evidence="2" key="1">
    <citation type="submission" date="2021-06" db="EMBL/GenBank/DDBJ databases">
        <authorList>
            <person name="Kallberg Y."/>
            <person name="Tangrot J."/>
            <person name="Rosling A."/>
        </authorList>
    </citation>
    <scope>NUCLEOTIDE SEQUENCE</scope>
    <source>
        <strain evidence="2">IA702</strain>
    </source>
</reference>
<evidence type="ECO:0000313" key="3">
    <source>
        <dbReference type="Proteomes" id="UP000789572"/>
    </source>
</evidence>
<gene>
    <name evidence="2" type="ORF">POCULU_LOCUS7560</name>
</gene>
<feature type="region of interest" description="Disordered" evidence="1">
    <location>
        <begin position="31"/>
        <end position="63"/>
    </location>
</feature>
<protein>
    <submittedName>
        <fullName evidence="2">5461_t:CDS:1</fullName>
    </submittedName>
</protein>